<dbReference type="GO" id="GO:0052621">
    <property type="term" value="F:diguanylate cyclase activity"/>
    <property type="evidence" value="ECO:0007669"/>
    <property type="project" value="TreeGrafter"/>
</dbReference>
<dbReference type="GO" id="GO:1902201">
    <property type="term" value="P:negative regulation of bacterial-type flagellum-dependent cell motility"/>
    <property type="evidence" value="ECO:0007669"/>
    <property type="project" value="TreeGrafter"/>
</dbReference>
<keyword evidence="1" id="KW-1133">Transmembrane helix</keyword>
<dbReference type="NCBIfam" id="TIGR00254">
    <property type="entry name" value="GGDEF"/>
    <property type="match status" value="1"/>
</dbReference>
<dbReference type="InterPro" id="IPR043128">
    <property type="entry name" value="Rev_trsase/Diguanyl_cyclase"/>
</dbReference>
<dbReference type="PANTHER" id="PTHR45138:SF6">
    <property type="entry name" value="DIGUANYLATE CYCLASE DGCN"/>
    <property type="match status" value="1"/>
</dbReference>
<dbReference type="InterPro" id="IPR050469">
    <property type="entry name" value="Diguanylate_Cyclase"/>
</dbReference>
<dbReference type="AlphaFoldDB" id="A0A1W1VT87"/>
<evidence type="ECO:0000256" key="1">
    <source>
        <dbReference type="SAM" id="Phobius"/>
    </source>
</evidence>
<dbReference type="GO" id="GO:0031419">
    <property type="term" value="F:cobalamin binding"/>
    <property type="evidence" value="ECO:0007669"/>
    <property type="project" value="InterPro"/>
</dbReference>
<protein>
    <submittedName>
        <fullName evidence="3">Diguanylate cyclase (GGDEF) domain-containing protein</fullName>
    </submittedName>
</protein>
<organism evidence="3 4">
    <name type="scientific">Thermanaeromonas toyohensis ToBE</name>
    <dbReference type="NCBI Taxonomy" id="698762"/>
    <lineage>
        <taxon>Bacteria</taxon>
        <taxon>Bacillati</taxon>
        <taxon>Bacillota</taxon>
        <taxon>Clostridia</taxon>
        <taxon>Neomoorellales</taxon>
        <taxon>Neomoorellaceae</taxon>
        <taxon>Thermanaeromonas</taxon>
    </lineage>
</organism>
<dbReference type="EMBL" id="LT838272">
    <property type="protein sequence ID" value="SMB96483.1"/>
    <property type="molecule type" value="Genomic_DNA"/>
</dbReference>
<dbReference type="SUPFAM" id="SSF52242">
    <property type="entry name" value="Cobalamin (vitamin B12)-binding domain"/>
    <property type="match status" value="1"/>
</dbReference>
<dbReference type="PANTHER" id="PTHR45138">
    <property type="entry name" value="REGULATORY COMPONENTS OF SENSORY TRANSDUCTION SYSTEM"/>
    <property type="match status" value="1"/>
</dbReference>
<dbReference type="Proteomes" id="UP000192569">
    <property type="component" value="Chromosome I"/>
</dbReference>
<keyword evidence="1" id="KW-0472">Membrane</keyword>
<keyword evidence="1" id="KW-0812">Transmembrane</keyword>
<evidence type="ECO:0000259" key="2">
    <source>
        <dbReference type="PROSITE" id="PS50887"/>
    </source>
</evidence>
<gene>
    <name evidence="3" type="ORF">SAMN00808754_1499</name>
</gene>
<proteinExistence type="predicted"/>
<dbReference type="GO" id="GO:0043709">
    <property type="term" value="P:cell adhesion involved in single-species biofilm formation"/>
    <property type="evidence" value="ECO:0007669"/>
    <property type="project" value="TreeGrafter"/>
</dbReference>
<sequence>MAAGLADAGIEVAGECYVREYTLETAKQRGADTVVLGPHLEGHCDLVKDVIFSLRRAGMRVVLLSGSRNDRNALKLTARAMAYGVYDVLFDPVSTDKLVQRLKKPGTLGELLGEVADLVKVQDVAAKEIEGLVSPVDERCTTEEVVQGESEIHDTAEKVPLVRLPSVRGRIKRLPLTRKPGSVGSSETSAEEGGNVDGAVSGYVFSGHGGEAAYLDSLTGCYTRRYAEEVLSLDGRYAVAFIDLDGFKAVNDTLGHEAGDRVLSAFGDVLRQSVRSMDVVIRWGGDEFVVVLPGVGPEEADAVIERIRTAWSAAHPKVGVFRVGFSVGVTTGEGHGRLREVIEEADRLMYADKKVRKARRAWEERKRFCFRQPNGRVGVATTAQRTVLANILSRVLLMSRVAVLAGLKFAVVVAVVFFTVYLVDVAVAAVGGYAPVLHEAGTLVRELWVKITRML</sequence>
<keyword evidence="4" id="KW-1185">Reference proteome</keyword>
<dbReference type="GO" id="GO:0005886">
    <property type="term" value="C:plasma membrane"/>
    <property type="evidence" value="ECO:0007669"/>
    <property type="project" value="TreeGrafter"/>
</dbReference>
<dbReference type="Pfam" id="PF00990">
    <property type="entry name" value="GGDEF"/>
    <property type="match status" value="1"/>
</dbReference>
<dbReference type="GO" id="GO:0046872">
    <property type="term" value="F:metal ion binding"/>
    <property type="evidence" value="ECO:0007669"/>
    <property type="project" value="InterPro"/>
</dbReference>
<dbReference type="CDD" id="cd01949">
    <property type="entry name" value="GGDEF"/>
    <property type="match status" value="1"/>
</dbReference>
<dbReference type="STRING" id="698762.SAMN00808754_1499"/>
<dbReference type="Gene3D" id="3.30.70.270">
    <property type="match status" value="1"/>
</dbReference>
<feature type="transmembrane region" description="Helical" evidence="1">
    <location>
        <begin position="401"/>
        <end position="423"/>
    </location>
</feature>
<evidence type="ECO:0000313" key="4">
    <source>
        <dbReference type="Proteomes" id="UP000192569"/>
    </source>
</evidence>
<dbReference type="SMART" id="SM00267">
    <property type="entry name" value="GGDEF"/>
    <property type="match status" value="1"/>
</dbReference>
<name>A0A1W1VT87_9FIRM</name>
<reference evidence="3 4" key="1">
    <citation type="submission" date="2017-04" db="EMBL/GenBank/DDBJ databases">
        <authorList>
            <person name="Afonso C.L."/>
            <person name="Miller P.J."/>
            <person name="Scott M.A."/>
            <person name="Spackman E."/>
            <person name="Goraichik I."/>
            <person name="Dimitrov K.M."/>
            <person name="Suarez D.L."/>
            <person name="Swayne D.E."/>
        </authorList>
    </citation>
    <scope>NUCLEOTIDE SEQUENCE [LARGE SCALE GENOMIC DNA]</scope>
    <source>
        <strain evidence="3 4">ToBE</strain>
    </source>
</reference>
<dbReference type="SUPFAM" id="SSF55073">
    <property type="entry name" value="Nucleotide cyclase"/>
    <property type="match status" value="1"/>
</dbReference>
<dbReference type="PROSITE" id="PS50887">
    <property type="entry name" value="GGDEF"/>
    <property type="match status" value="1"/>
</dbReference>
<accession>A0A1W1VT87</accession>
<dbReference type="InterPro" id="IPR000160">
    <property type="entry name" value="GGDEF_dom"/>
</dbReference>
<dbReference type="InterPro" id="IPR036724">
    <property type="entry name" value="Cobalamin-bd_sf"/>
</dbReference>
<evidence type="ECO:0000313" key="3">
    <source>
        <dbReference type="EMBL" id="SMB96483.1"/>
    </source>
</evidence>
<dbReference type="InterPro" id="IPR029787">
    <property type="entry name" value="Nucleotide_cyclase"/>
</dbReference>
<feature type="domain" description="GGDEF" evidence="2">
    <location>
        <begin position="235"/>
        <end position="365"/>
    </location>
</feature>